<dbReference type="Proteomes" id="UP000013827">
    <property type="component" value="Unassembled WGS sequence"/>
</dbReference>
<evidence type="ECO:0008006" key="3">
    <source>
        <dbReference type="Google" id="ProtNLM"/>
    </source>
</evidence>
<protein>
    <recommendedName>
        <fullName evidence="3">GST C-terminal domain-containing protein</fullName>
    </recommendedName>
</protein>
<proteinExistence type="predicted"/>
<dbReference type="EnsemblProtists" id="EOD31663">
    <property type="protein sequence ID" value="EOD31663"/>
    <property type="gene ID" value="EMIHUDRAFT_456267"/>
</dbReference>
<dbReference type="AlphaFoldDB" id="A0A0D3K7C8"/>
<name>A0A0D3K7C8_EMIH1</name>
<keyword evidence="2" id="KW-1185">Reference proteome</keyword>
<accession>A0A0D3K7C8</accession>
<evidence type="ECO:0000313" key="2">
    <source>
        <dbReference type="Proteomes" id="UP000013827"/>
    </source>
</evidence>
<dbReference type="HOGENOM" id="CLU_1392501_0_0_1"/>
<dbReference type="PaxDb" id="2903-EOD31663"/>
<dbReference type="KEGG" id="ehx:EMIHUDRAFT_456267"/>
<organism evidence="1 2">
    <name type="scientific">Emiliania huxleyi (strain CCMP1516)</name>
    <dbReference type="NCBI Taxonomy" id="280463"/>
    <lineage>
        <taxon>Eukaryota</taxon>
        <taxon>Haptista</taxon>
        <taxon>Haptophyta</taxon>
        <taxon>Prymnesiophyceae</taxon>
        <taxon>Isochrysidales</taxon>
        <taxon>Noelaerhabdaceae</taxon>
        <taxon>Emiliania</taxon>
    </lineage>
</organism>
<reference evidence="1" key="2">
    <citation type="submission" date="2024-10" db="UniProtKB">
        <authorList>
            <consortium name="EnsemblProtists"/>
        </authorList>
    </citation>
    <scope>IDENTIFICATION</scope>
</reference>
<dbReference type="GeneID" id="17276937"/>
<reference evidence="2" key="1">
    <citation type="journal article" date="2013" name="Nature">
        <title>Pan genome of the phytoplankton Emiliania underpins its global distribution.</title>
        <authorList>
            <person name="Read B.A."/>
            <person name="Kegel J."/>
            <person name="Klute M.J."/>
            <person name="Kuo A."/>
            <person name="Lefebvre S.C."/>
            <person name="Maumus F."/>
            <person name="Mayer C."/>
            <person name="Miller J."/>
            <person name="Monier A."/>
            <person name="Salamov A."/>
            <person name="Young J."/>
            <person name="Aguilar M."/>
            <person name="Claverie J.M."/>
            <person name="Frickenhaus S."/>
            <person name="Gonzalez K."/>
            <person name="Herman E.K."/>
            <person name="Lin Y.C."/>
            <person name="Napier J."/>
            <person name="Ogata H."/>
            <person name="Sarno A.F."/>
            <person name="Shmutz J."/>
            <person name="Schroeder D."/>
            <person name="de Vargas C."/>
            <person name="Verret F."/>
            <person name="von Dassow P."/>
            <person name="Valentin K."/>
            <person name="Van de Peer Y."/>
            <person name="Wheeler G."/>
            <person name="Dacks J.B."/>
            <person name="Delwiche C.F."/>
            <person name="Dyhrman S.T."/>
            <person name="Glockner G."/>
            <person name="John U."/>
            <person name="Richards T."/>
            <person name="Worden A.Z."/>
            <person name="Zhang X."/>
            <person name="Grigoriev I.V."/>
            <person name="Allen A.E."/>
            <person name="Bidle K."/>
            <person name="Borodovsky M."/>
            <person name="Bowler C."/>
            <person name="Brownlee C."/>
            <person name="Cock J.M."/>
            <person name="Elias M."/>
            <person name="Gladyshev V.N."/>
            <person name="Groth M."/>
            <person name="Guda C."/>
            <person name="Hadaegh A."/>
            <person name="Iglesias-Rodriguez M.D."/>
            <person name="Jenkins J."/>
            <person name="Jones B.M."/>
            <person name="Lawson T."/>
            <person name="Leese F."/>
            <person name="Lindquist E."/>
            <person name="Lobanov A."/>
            <person name="Lomsadze A."/>
            <person name="Malik S.B."/>
            <person name="Marsh M.E."/>
            <person name="Mackinder L."/>
            <person name="Mock T."/>
            <person name="Mueller-Roeber B."/>
            <person name="Pagarete A."/>
            <person name="Parker M."/>
            <person name="Probert I."/>
            <person name="Quesneville H."/>
            <person name="Raines C."/>
            <person name="Rensing S.A."/>
            <person name="Riano-Pachon D.M."/>
            <person name="Richier S."/>
            <person name="Rokitta S."/>
            <person name="Shiraiwa Y."/>
            <person name="Soanes D.M."/>
            <person name="van der Giezen M."/>
            <person name="Wahlund T.M."/>
            <person name="Williams B."/>
            <person name="Wilson W."/>
            <person name="Wolfe G."/>
            <person name="Wurch L.L."/>
        </authorList>
    </citation>
    <scope>NUCLEOTIDE SEQUENCE</scope>
</reference>
<dbReference type="RefSeq" id="XP_005784092.1">
    <property type="nucleotide sequence ID" value="XM_005784035.1"/>
</dbReference>
<evidence type="ECO:0000313" key="1">
    <source>
        <dbReference type="EnsemblProtists" id="EOD31663"/>
    </source>
</evidence>
<sequence>MSHGTPVPVPVPTPLKTPPSPAGLYLGKKLGLTPPGYDDFKAIQYCSDIVDAFEGGDGAALKKYLTGERFKAQLSNLERAIQGPFYFGAEPSAVDFFLLQHMDWRDGSLFTPLKDRGLDALAPYPKARAPDLTGRDLLAEILVIEKKAPPMVHTSSREQVCGVHAALKATDAYKGYSGGLPLPGPIKDEILDAAAA</sequence>